<dbReference type="GO" id="GO:0006865">
    <property type="term" value="P:amino acid transport"/>
    <property type="evidence" value="ECO:0007669"/>
    <property type="project" value="UniProtKB-KW"/>
</dbReference>
<dbReference type="SUPFAM" id="SSF52540">
    <property type="entry name" value="P-loop containing nucleoside triphosphate hydrolases"/>
    <property type="match status" value="1"/>
</dbReference>
<evidence type="ECO:0000256" key="1">
    <source>
        <dbReference type="ARBA" id="ARBA00022448"/>
    </source>
</evidence>
<evidence type="ECO:0000256" key="7">
    <source>
        <dbReference type="ARBA" id="ARBA00023136"/>
    </source>
</evidence>
<evidence type="ECO:0000256" key="4">
    <source>
        <dbReference type="ARBA" id="ARBA00022840"/>
    </source>
</evidence>
<dbReference type="Gene3D" id="3.40.50.300">
    <property type="entry name" value="P-loop containing nucleotide triphosphate hydrolases"/>
    <property type="match status" value="1"/>
</dbReference>
<dbReference type="PANTHER" id="PTHR43166">
    <property type="entry name" value="AMINO ACID IMPORT ATP-BINDING PROTEIN"/>
    <property type="match status" value="1"/>
</dbReference>
<dbReference type="Proteomes" id="UP000004846">
    <property type="component" value="Unassembled WGS sequence"/>
</dbReference>
<evidence type="ECO:0000259" key="8">
    <source>
        <dbReference type="PROSITE" id="PS50893"/>
    </source>
</evidence>
<dbReference type="PANTHER" id="PTHR43166:SF30">
    <property type="entry name" value="METHIONINE IMPORT ATP-BINDING PROTEIN METN"/>
    <property type="match status" value="1"/>
</dbReference>
<sequence>MIELVNVSKVYQETHALKNIHFSVQPGEIVGIVGKSGSGKSTLLRLLNLMEQPSEGEIRIDGRNVQTFSKKEVRQQQQQMGMVFQHYNLLENLKIYDNVALPLKLLKEKQPEKIERLLTFVDMAHKAEAYPAQLSGGEKQRVSIARALSRNPKWLLCDEATSSLDEENTESVVRLLHKTHQEFRPTIFFVSHELETVKRLCNRILVMEKGQLIGEFLNNPQQYEEEPLSYLEKVERSLRP</sequence>
<dbReference type="InterPro" id="IPR050086">
    <property type="entry name" value="MetN_ABC_transporter-like"/>
</dbReference>
<dbReference type="SMART" id="SM00382">
    <property type="entry name" value="AAA"/>
    <property type="match status" value="1"/>
</dbReference>
<feature type="domain" description="ABC transporter" evidence="8">
    <location>
        <begin position="2"/>
        <end position="234"/>
    </location>
</feature>
<name>A0A125W3M2_ENTFL</name>
<organism evidence="9 10">
    <name type="scientific">Enterococcus faecalis TX4248</name>
    <dbReference type="NCBI Taxonomy" id="749495"/>
    <lineage>
        <taxon>Bacteria</taxon>
        <taxon>Bacillati</taxon>
        <taxon>Bacillota</taxon>
        <taxon>Bacilli</taxon>
        <taxon>Lactobacillales</taxon>
        <taxon>Enterococcaceae</taxon>
        <taxon>Enterococcus</taxon>
    </lineage>
</organism>
<evidence type="ECO:0000313" key="10">
    <source>
        <dbReference type="Proteomes" id="UP000004846"/>
    </source>
</evidence>
<dbReference type="InterPro" id="IPR003439">
    <property type="entry name" value="ABC_transporter-like_ATP-bd"/>
</dbReference>
<dbReference type="AlphaFoldDB" id="A0A125W3M2"/>
<accession>A0A125W3M2</accession>
<dbReference type="InterPro" id="IPR041701">
    <property type="entry name" value="MetN_ABC"/>
</dbReference>
<reference evidence="9 10" key="1">
    <citation type="submission" date="2010-07" db="EMBL/GenBank/DDBJ databases">
        <authorList>
            <person name="Sid Ahmed O."/>
        </authorList>
    </citation>
    <scope>NUCLEOTIDE SEQUENCE [LARGE SCALE GENOMIC DNA]</scope>
    <source>
        <strain evidence="9 10">TX4248</strain>
    </source>
</reference>
<protein>
    <submittedName>
        <fullName evidence="9">ABC transporter, ATP-binding protein</fullName>
    </submittedName>
</protein>
<keyword evidence="6" id="KW-0029">Amino-acid transport</keyword>
<dbReference type="GO" id="GO:0005524">
    <property type="term" value="F:ATP binding"/>
    <property type="evidence" value="ECO:0007669"/>
    <property type="project" value="UniProtKB-KW"/>
</dbReference>
<dbReference type="RefSeq" id="WP_002354824.1">
    <property type="nucleotide sequence ID" value="NZ_GL454482.1"/>
</dbReference>
<dbReference type="Pfam" id="PF00005">
    <property type="entry name" value="ABC_tran"/>
    <property type="match status" value="1"/>
</dbReference>
<dbReference type="InterPro" id="IPR003593">
    <property type="entry name" value="AAA+_ATPase"/>
</dbReference>
<dbReference type="EMBL" id="AEBR01000094">
    <property type="protein sequence ID" value="EFM81818.1"/>
    <property type="molecule type" value="Genomic_DNA"/>
</dbReference>
<dbReference type="PROSITE" id="PS50893">
    <property type="entry name" value="ABC_TRANSPORTER_2"/>
    <property type="match status" value="1"/>
</dbReference>
<dbReference type="GO" id="GO:0016887">
    <property type="term" value="F:ATP hydrolysis activity"/>
    <property type="evidence" value="ECO:0007669"/>
    <property type="project" value="InterPro"/>
</dbReference>
<dbReference type="InterPro" id="IPR017871">
    <property type="entry name" value="ABC_transporter-like_CS"/>
</dbReference>
<keyword evidence="1" id="KW-0813">Transport</keyword>
<keyword evidence="5" id="KW-1278">Translocase</keyword>
<evidence type="ECO:0000256" key="6">
    <source>
        <dbReference type="ARBA" id="ARBA00022970"/>
    </source>
</evidence>
<keyword evidence="2" id="KW-1003">Cell membrane</keyword>
<evidence type="ECO:0000256" key="3">
    <source>
        <dbReference type="ARBA" id="ARBA00022741"/>
    </source>
</evidence>
<dbReference type="PROSITE" id="PS00211">
    <property type="entry name" value="ABC_TRANSPORTER_1"/>
    <property type="match status" value="1"/>
</dbReference>
<comment type="caution">
    <text evidence="9">The sequence shown here is derived from an EMBL/GenBank/DDBJ whole genome shotgun (WGS) entry which is preliminary data.</text>
</comment>
<gene>
    <name evidence="9" type="ORF">HMPREF9498_02585</name>
</gene>
<evidence type="ECO:0000256" key="2">
    <source>
        <dbReference type="ARBA" id="ARBA00022475"/>
    </source>
</evidence>
<keyword evidence="3" id="KW-0547">Nucleotide-binding</keyword>
<proteinExistence type="predicted"/>
<dbReference type="GeneID" id="60892444"/>
<evidence type="ECO:0000313" key="9">
    <source>
        <dbReference type="EMBL" id="EFM81818.1"/>
    </source>
</evidence>
<dbReference type="InterPro" id="IPR027417">
    <property type="entry name" value="P-loop_NTPase"/>
</dbReference>
<dbReference type="HOGENOM" id="CLU_000604_1_22_9"/>
<evidence type="ECO:0000256" key="5">
    <source>
        <dbReference type="ARBA" id="ARBA00022967"/>
    </source>
</evidence>
<keyword evidence="4 9" id="KW-0067">ATP-binding</keyword>
<dbReference type="CDD" id="cd03258">
    <property type="entry name" value="ABC_MetN_methionine_transporter"/>
    <property type="match status" value="1"/>
</dbReference>
<keyword evidence="7" id="KW-0472">Membrane</keyword>